<gene>
    <name evidence="2" type="ORF">EVOR1521_LOCUS10749</name>
</gene>
<feature type="region of interest" description="Disordered" evidence="1">
    <location>
        <begin position="25"/>
        <end position="59"/>
    </location>
</feature>
<accession>A0AA36IBG6</accession>
<proteinExistence type="predicted"/>
<protein>
    <submittedName>
        <fullName evidence="2">Uncharacterized protein</fullName>
    </submittedName>
</protein>
<feature type="compositionally biased region" description="Polar residues" evidence="1">
    <location>
        <begin position="43"/>
        <end position="59"/>
    </location>
</feature>
<dbReference type="EMBL" id="CAUJNA010001041">
    <property type="protein sequence ID" value="CAJ1383696.1"/>
    <property type="molecule type" value="Genomic_DNA"/>
</dbReference>
<feature type="compositionally biased region" description="Low complexity" evidence="1">
    <location>
        <begin position="376"/>
        <end position="390"/>
    </location>
</feature>
<feature type="region of interest" description="Disordered" evidence="1">
    <location>
        <begin position="1"/>
        <end position="20"/>
    </location>
</feature>
<feature type="region of interest" description="Disordered" evidence="1">
    <location>
        <begin position="376"/>
        <end position="407"/>
    </location>
</feature>
<feature type="compositionally biased region" description="Low complexity" evidence="1">
    <location>
        <begin position="1"/>
        <end position="17"/>
    </location>
</feature>
<dbReference type="Proteomes" id="UP001178507">
    <property type="component" value="Unassembled WGS sequence"/>
</dbReference>
<dbReference type="AlphaFoldDB" id="A0AA36IBG6"/>
<evidence type="ECO:0000256" key="1">
    <source>
        <dbReference type="SAM" id="MobiDB-lite"/>
    </source>
</evidence>
<sequence>MGESMFSSRSESSGAASVRFSGFGSSASVKASGAWREDRSGGSAEQNEQQSSQKLNSQRKSLYRSRYYLEPRARIQISEDMLQPTSDFEKALHFIQETLCALHANHTGADECTPPPLRTPGAENDGLFQNQRIILISFLVTHLKHGTTVLQPALANSMKNAITNAVLSYTSSLEPEAVSVAIAKPSKSKGVNIYQNTWVTVVLSLGDDVDKELANLRHASTRQFLQNTLLSAILTTPHIGSAFASNKENVTLAPSFFSLKEELVPLTSRETEPEDEVNVTAVAVPAPTSPAPSAGDQEPSTRKTIEGMMDQTMKRVVDELFFHYGTHVCPQVVLGGWWKVTASFHSAHDQKVVDMSNIVSAALDETEATANQQAFSVSGSGSGVSASASGERQFAKGGASSNSSVLGRRDINRAATKRSTLEVTQEWKGGASGTAPADWRRSLDGTLNSNWRVIDRQVDRCLGVWTWARSKTLRSIMCTRWLELYLASAQLSDEEMGKNWQVVCSDAAGLHTLQEQIADIESRRPVQVWGQQCETNDCRSVAQCPDGYAVVGCRSDGLSDGLILEGNACVNHGAKTNQLIAAWANCSQLAASRGPAPKATYADSSESRCPGGAVPDFCLCHSPWKKCVQNQFPPRGNKCAFSFTPEPDQRRRRSFGFGVRVQAVCLEWSS</sequence>
<reference evidence="2" key="1">
    <citation type="submission" date="2023-08" db="EMBL/GenBank/DDBJ databases">
        <authorList>
            <person name="Chen Y."/>
            <person name="Shah S."/>
            <person name="Dougan E. K."/>
            <person name="Thang M."/>
            <person name="Chan C."/>
        </authorList>
    </citation>
    <scope>NUCLEOTIDE SEQUENCE</scope>
</reference>
<evidence type="ECO:0000313" key="2">
    <source>
        <dbReference type="EMBL" id="CAJ1383696.1"/>
    </source>
</evidence>
<name>A0AA36IBG6_9DINO</name>
<keyword evidence="3" id="KW-1185">Reference proteome</keyword>
<organism evidence="2 3">
    <name type="scientific">Effrenium voratum</name>
    <dbReference type="NCBI Taxonomy" id="2562239"/>
    <lineage>
        <taxon>Eukaryota</taxon>
        <taxon>Sar</taxon>
        <taxon>Alveolata</taxon>
        <taxon>Dinophyceae</taxon>
        <taxon>Suessiales</taxon>
        <taxon>Symbiodiniaceae</taxon>
        <taxon>Effrenium</taxon>
    </lineage>
</organism>
<comment type="caution">
    <text evidence="2">The sequence shown here is derived from an EMBL/GenBank/DDBJ whole genome shotgun (WGS) entry which is preliminary data.</text>
</comment>
<evidence type="ECO:0000313" key="3">
    <source>
        <dbReference type="Proteomes" id="UP001178507"/>
    </source>
</evidence>